<sequence>MSASINNVINVTLLEEGRAAARDNINVCAILTSQTGVLSTAERWRSYKSASAVEQDWGASSVTAAFANVFFGTSPNPVSAGGTLIVGYWNAAGETLPATSGVLRGGEISQAVVLPALREKSDWSFSIEIDGTKHDVTEINGMTATTLADVIAQIQAKITPDVASVVFDGSRIAITSKSTGTNSVVGYPTVLDGGSFIGDLLAVAEGSGASLVNGSASTEISPETQLESLSKLKAQVNIKGAAFIDKILDVQVPLIASWAKANAVIVYETFTGSAALEVDPTNPAWAVTLASQSNFRMLYSKAGNRKFGVSYMARTHTVNFNGERTAITLHLKTMNVSAESYEQTEIDKAKRVGLDIYTTIKDVPCVLSSGANDFVDNVYNLMAYVDAVQTDSFNLLKTTPTKVPQTYYGVDQLEDCVEKTTHGFVKAGVFNPGTWTLPDFFGDRDMFLRNIEQNGYYVLAGDLKDQSTADRQERKSPVVQVAVKNAGAVHSADIIINFNK</sequence>
<dbReference type="Proteomes" id="UP000852880">
    <property type="component" value="Unassembled WGS sequence"/>
</dbReference>
<protein>
    <recommendedName>
        <fullName evidence="2">DUF3383 domain-containing protein</fullName>
    </recommendedName>
</protein>
<reference evidence="1" key="1">
    <citation type="submission" date="2016-09" db="EMBL/GenBank/DDBJ databases">
        <title>Whole Genome Sequencing of Salmonella enterica subsp. enterica serovar Nottingham.</title>
        <authorList>
            <person name="Zheng J."/>
            <person name="Wang H."/>
        </authorList>
    </citation>
    <scope>NUCLEOTIDE SEQUENCE [LARGE SCALE GENOMIC DNA]</scope>
    <source>
        <strain evidence="1">CFSAN055411</strain>
    </source>
</reference>
<dbReference type="AlphaFoldDB" id="A0A3F3IDU8"/>
<evidence type="ECO:0000313" key="1">
    <source>
        <dbReference type="EMBL" id="OEH96896.1"/>
    </source>
</evidence>
<dbReference type="InterPro" id="IPR021808">
    <property type="entry name" value="DUF3383"/>
</dbReference>
<dbReference type="EMBL" id="MJEL01000021">
    <property type="protein sequence ID" value="OEH96896.1"/>
    <property type="molecule type" value="Genomic_DNA"/>
</dbReference>
<name>A0A3F3IDU8_SALER</name>
<dbReference type="RefSeq" id="WP_069721553.1">
    <property type="nucleotide sequence ID" value="NZ_MJEL01000021.1"/>
</dbReference>
<proteinExistence type="predicted"/>
<organism evidence="1">
    <name type="scientific">Salmonella enterica</name>
    <name type="common">Salmonella choleraesuis</name>
    <dbReference type="NCBI Taxonomy" id="28901"/>
    <lineage>
        <taxon>Bacteria</taxon>
        <taxon>Pseudomonadati</taxon>
        <taxon>Pseudomonadota</taxon>
        <taxon>Gammaproteobacteria</taxon>
        <taxon>Enterobacterales</taxon>
        <taxon>Enterobacteriaceae</taxon>
        <taxon>Salmonella</taxon>
    </lineage>
</organism>
<comment type="caution">
    <text evidence="1">The sequence shown here is derived from an EMBL/GenBank/DDBJ whole genome shotgun (WGS) entry which is preliminary data.</text>
</comment>
<gene>
    <name evidence="1" type="ORF">BH006_23995</name>
</gene>
<evidence type="ECO:0008006" key="2">
    <source>
        <dbReference type="Google" id="ProtNLM"/>
    </source>
</evidence>
<accession>A0A3F3IDU8</accession>
<dbReference type="Pfam" id="PF11863">
    <property type="entry name" value="DUF3383"/>
    <property type="match status" value="1"/>
</dbReference>